<dbReference type="Pfam" id="PF01061">
    <property type="entry name" value="ABC2_membrane"/>
    <property type="match status" value="1"/>
</dbReference>
<dbReference type="PANTHER" id="PTHR43027">
    <property type="entry name" value="DOXORUBICIN RESISTANCE ABC TRANSPORTER PERMEASE PROTEIN DRRC-RELATED"/>
    <property type="match status" value="1"/>
</dbReference>
<dbReference type="GO" id="GO:0140359">
    <property type="term" value="F:ABC-type transporter activity"/>
    <property type="evidence" value="ECO:0007669"/>
    <property type="project" value="InterPro"/>
</dbReference>
<keyword evidence="5" id="KW-1003">Cell membrane</keyword>
<evidence type="ECO:0000313" key="7">
    <source>
        <dbReference type="EMBL" id="QEN07293.1"/>
    </source>
</evidence>
<dbReference type="RefSeq" id="WP_149485375.1">
    <property type="nucleotide sequence ID" value="NZ_CP036150.1"/>
</dbReference>
<reference evidence="7 8" key="1">
    <citation type="submission" date="2019-02" db="EMBL/GenBank/DDBJ databases">
        <title>Complete Genome Sequence and Methylome Analysis of free living Spirochaetas.</title>
        <authorList>
            <person name="Fomenkov A."/>
            <person name="Dubinina G."/>
            <person name="Leshcheva N."/>
            <person name="Mikheeva N."/>
            <person name="Grabovich M."/>
            <person name="Vincze T."/>
            <person name="Roberts R.J."/>
        </authorList>
    </citation>
    <scope>NUCLEOTIDE SEQUENCE [LARGE SCALE GENOMIC DNA]</scope>
    <source>
        <strain evidence="7 8">K2</strain>
    </source>
</reference>
<gene>
    <name evidence="7" type="ORF">EXM22_04550</name>
</gene>
<dbReference type="InterPro" id="IPR047817">
    <property type="entry name" value="ABC2_TM_bact-type"/>
</dbReference>
<evidence type="ECO:0000256" key="5">
    <source>
        <dbReference type="RuleBase" id="RU361157"/>
    </source>
</evidence>
<feature type="transmembrane region" description="Helical" evidence="5">
    <location>
        <begin position="228"/>
        <end position="250"/>
    </location>
</feature>
<protein>
    <recommendedName>
        <fullName evidence="5">Transport permease protein</fullName>
    </recommendedName>
</protein>
<evidence type="ECO:0000259" key="6">
    <source>
        <dbReference type="PROSITE" id="PS51012"/>
    </source>
</evidence>
<keyword evidence="5" id="KW-0813">Transport</keyword>
<comment type="subcellular location">
    <subcellularLocation>
        <location evidence="5">Cell membrane</location>
        <topology evidence="5">Multi-pass membrane protein</topology>
    </subcellularLocation>
    <subcellularLocation>
        <location evidence="1">Membrane</location>
        <topology evidence="1">Multi-pass membrane protein</topology>
    </subcellularLocation>
</comment>
<feature type="transmembrane region" description="Helical" evidence="5">
    <location>
        <begin position="316"/>
        <end position="338"/>
    </location>
</feature>
<dbReference type="PANTHER" id="PTHR43027:SF2">
    <property type="entry name" value="TRANSPORT PERMEASE PROTEIN"/>
    <property type="match status" value="1"/>
</dbReference>
<dbReference type="AlphaFoldDB" id="A0A5C1QGQ4"/>
<dbReference type="OrthoDB" id="9788252at2"/>
<keyword evidence="4 5" id="KW-0472">Membrane</keyword>
<feature type="domain" description="ABC transmembrane type-2" evidence="6">
    <location>
        <begin position="114"/>
        <end position="341"/>
    </location>
</feature>
<feature type="transmembrane region" description="Helical" evidence="5">
    <location>
        <begin position="202"/>
        <end position="222"/>
    </location>
</feature>
<keyword evidence="8" id="KW-1185">Reference proteome</keyword>
<sequence>MKQFRAMVKARTMEFVRDKGTFYWNLLFPLVLVFGFSFAFSSGNNTLFKVGLTGPVPSAQEFSFLGVGQIEFIEYEENQTSRESLIKKVRHHQLDMVIDFVQESYFINSEGENAEILQILAESRSEEGLSLDDFKKEELTGKAIRYVDWLVPGIIGMNMLFSCLFGVGFVIVRYRKNGVLKRLKATPVTSMSFILAQMTSRFLIVLATSVVVFTGTNIFLHFMMLGSYFLLLLITSLAILCMIALGLIFAARIKSEELASGLMNLITFPMIIFSGVFFSLEGTPVILQRVSKLFPLTHFIEGARKIMLEGADILTVAPQLLILTAMTLLFLVVASLTFKWD</sequence>
<dbReference type="InterPro" id="IPR013525">
    <property type="entry name" value="ABC2_TM"/>
</dbReference>
<dbReference type="KEGG" id="ock:EXM22_04550"/>
<dbReference type="Proteomes" id="UP000324209">
    <property type="component" value="Chromosome"/>
</dbReference>
<comment type="similarity">
    <text evidence="5">Belongs to the ABC-2 integral membrane protein family.</text>
</comment>
<dbReference type="PROSITE" id="PS51012">
    <property type="entry name" value="ABC_TM2"/>
    <property type="match status" value="1"/>
</dbReference>
<dbReference type="InterPro" id="IPR052902">
    <property type="entry name" value="ABC-2_transporter"/>
</dbReference>
<keyword evidence="3 5" id="KW-1133">Transmembrane helix</keyword>
<name>A0A5C1QGQ4_9SPIO</name>
<proteinExistence type="inferred from homology"/>
<dbReference type="GO" id="GO:0005886">
    <property type="term" value="C:plasma membrane"/>
    <property type="evidence" value="ECO:0007669"/>
    <property type="project" value="UniProtKB-SubCell"/>
</dbReference>
<evidence type="ECO:0000256" key="4">
    <source>
        <dbReference type="ARBA" id="ARBA00023136"/>
    </source>
</evidence>
<keyword evidence="2 5" id="KW-0812">Transmembrane</keyword>
<evidence type="ECO:0000313" key="8">
    <source>
        <dbReference type="Proteomes" id="UP000324209"/>
    </source>
</evidence>
<feature type="transmembrane region" description="Helical" evidence="5">
    <location>
        <begin position="262"/>
        <end position="280"/>
    </location>
</feature>
<feature type="transmembrane region" description="Helical" evidence="5">
    <location>
        <begin position="21"/>
        <end position="40"/>
    </location>
</feature>
<evidence type="ECO:0000256" key="1">
    <source>
        <dbReference type="ARBA" id="ARBA00004141"/>
    </source>
</evidence>
<dbReference type="EMBL" id="CP036150">
    <property type="protein sequence ID" value="QEN07293.1"/>
    <property type="molecule type" value="Genomic_DNA"/>
</dbReference>
<evidence type="ECO:0000256" key="3">
    <source>
        <dbReference type="ARBA" id="ARBA00022989"/>
    </source>
</evidence>
<organism evidence="7 8">
    <name type="scientific">Oceanispirochaeta crateris</name>
    <dbReference type="NCBI Taxonomy" id="2518645"/>
    <lineage>
        <taxon>Bacteria</taxon>
        <taxon>Pseudomonadati</taxon>
        <taxon>Spirochaetota</taxon>
        <taxon>Spirochaetia</taxon>
        <taxon>Spirochaetales</taxon>
        <taxon>Spirochaetaceae</taxon>
        <taxon>Oceanispirochaeta</taxon>
    </lineage>
</organism>
<accession>A0A5C1QGQ4</accession>
<feature type="transmembrane region" description="Helical" evidence="5">
    <location>
        <begin position="149"/>
        <end position="172"/>
    </location>
</feature>
<evidence type="ECO:0000256" key="2">
    <source>
        <dbReference type="ARBA" id="ARBA00022692"/>
    </source>
</evidence>